<dbReference type="PANTHER" id="PTHR43359:SF1">
    <property type="entry name" value="FORMATE HYDROGENLYASE SUBUNIT 4-RELATED"/>
    <property type="match status" value="1"/>
</dbReference>
<feature type="transmembrane region" description="Helical" evidence="5">
    <location>
        <begin position="269"/>
        <end position="288"/>
    </location>
</feature>
<feature type="transmembrane region" description="Helical" evidence="5">
    <location>
        <begin position="154"/>
        <end position="175"/>
    </location>
</feature>
<feature type="transmembrane region" description="Helical" evidence="5">
    <location>
        <begin position="122"/>
        <end position="142"/>
    </location>
</feature>
<dbReference type="Proteomes" id="UP000179284">
    <property type="component" value="Chromosome I"/>
</dbReference>
<keyword evidence="4 5" id="KW-0472">Membrane</keyword>
<evidence type="ECO:0000256" key="1">
    <source>
        <dbReference type="ARBA" id="ARBA00004141"/>
    </source>
</evidence>
<reference evidence="7" key="1">
    <citation type="submission" date="2016-10" db="EMBL/GenBank/DDBJ databases">
        <title>The complete genome sequence of the rumen bacterium Butyrivibrio hungatei MB2003.</title>
        <authorList>
            <person name="Palevich N."/>
            <person name="Kelly W.J."/>
            <person name="Leahy S.C."/>
            <person name="Altermann E."/>
            <person name="Rakonjac J."/>
            <person name="Attwood G.T."/>
        </authorList>
    </citation>
    <scope>NUCLEOTIDE SEQUENCE [LARGE SCALE GENOMIC DNA]</scope>
    <source>
        <strain evidence="7">MB2003</strain>
    </source>
</reference>
<feature type="transmembrane region" description="Helical" evidence="5">
    <location>
        <begin position="65"/>
        <end position="84"/>
    </location>
</feature>
<evidence type="ECO:0000256" key="5">
    <source>
        <dbReference type="SAM" id="Phobius"/>
    </source>
</evidence>
<dbReference type="PANTHER" id="PTHR43359">
    <property type="entry name" value="FORMATE HYDROGENLYASE SUBUNIT 4"/>
    <property type="match status" value="1"/>
</dbReference>
<keyword evidence="7" id="KW-1185">Reference proteome</keyword>
<dbReference type="GO" id="GO:0005886">
    <property type="term" value="C:plasma membrane"/>
    <property type="evidence" value="ECO:0007669"/>
    <property type="project" value="TreeGrafter"/>
</dbReference>
<feature type="transmembrane region" description="Helical" evidence="5">
    <location>
        <begin position="6"/>
        <end position="26"/>
    </location>
</feature>
<feature type="transmembrane region" description="Helical" evidence="5">
    <location>
        <begin position="238"/>
        <end position="257"/>
    </location>
</feature>
<protein>
    <submittedName>
        <fullName evidence="6">Ech hydrogenase subunit EchB</fullName>
    </submittedName>
</protein>
<dbReference type="AlphaFoldDB" id="A0A1D9P1Q5"/>
<evidence type="ECO:0000256" key="2">
    <source>
        <dbReference type="ARBA" id="ARBA00022692"/>
    </source>
</evidence>
<keyword evidence="2 5" id="KW-0812">Transmembrane</keyword>
<dbReference type="EMBL" id="CP017831">
    <property type="protein sequence ID" value="AOZ96432.1"/>
    <property type="molecule type" value="Genomic_DNA"/>
</dbReference>
<organism evidence="6 7">
    <name type="scientific">Butyrivibrio hungatei</name>
    <dbReference type="NCBI Taxonomy" id="185008"/>
    <lineage>
        <taxon>Bacteria</taxon>
        <taxon>Bacillati</taxon>
        <taxon>Bacillota</taxon>
        <taxon>Clostridia</taxon>
        <taxon>Lachnospirales</taxon>
        <taxon>Lachnospiraceae</taxon>
        <taxon>Butyrivibrio</taxon>
    </lineage>
</organism>
<gene>
    <name evidence="6" type="ORF">bhn_I1399</name>
</gene>
<keyword evidence="3 5" id="KW-1133">Transmembrane helix</keyword>
<comment type="subcellular location">
    <subcellularLocation>
        <location evidence="1">Membrane</location>
        <topology evidence="1">Multi-pass membrane protein</topology>
    </subcellularLocation>
</comment>
<feature type="transmembrane region" description="Helical" evidence="5">
    <location>
        <begin position="90"/>
        <end position="110"/>
    </location>
</feature>
<evidence type="ECO:0000256" key="3">
    <source>
        <dbReference type="ARBA" id="ARBA00022989"/>
    </source>
</evidence>
<sequence>MTLGMFIKALIYILLAPLIGGTLAGLDRIISARMQGRQGPPLFQPFYDVFKLLNKQTTVVNSIQVLFVTGYLIMTIFTGALFFAGGDMLLVFFALSMSEVVMVMAAFSTNGPYSIMGAQRELLQMMCYEPMTLLVAIGFYYANGSFMVDDLIQAKIPAIAQIPGFFIGFVFILIIKLRKSPFDLSTSHHMHQEMVKGLTTDLSGNNLAFVEIAEWYDLVLMMGIVGMFFITANPISRLWAILACAVVFFLETLIDNLFPRVKYITMLKVTWSVILIFAGTNLLILNVLK</sequence>
<dbReference type="Pfam" id="PF00146">
    <property type="entry name" value="NADHdh"/>
    <property type="match status" value="1"/>
</dbReference>
<feature type="transmembrane region" description="Helical" evidence="5">
    <location>
        <begin position="215"/>
        <end position="232"/>
    </location>
</feature>
<accession>A0A1D9P1Q5</accession>
<dbReference type="InterPro" id="IPR001694">
    <property type="entry name" value="NADH_UbQ_OxRdtase_su1/FPO"/>
</dbReference>
<evidence type="ECO:0000313" key="7">
    <source>
        <dbReference type="Proteomes" id="UP000179284"/>
    </source>
</evidence>
<dbReference type="RefSeq" id="WP_071176123.1">
    <property type="nucleotide sequence ID" value="NZ_CP017831.1"/>
</dbReference>
<proteinExistence type="predicted"/>
<dbReference type="KEGG" id="bhu:bhn_I1399"/>
<dbReference type="InterPro" id="IPR052561">
    <property type="entry name" value="ComplexI_Subunit1"/>
</dbReference>
<evidence type="ECO:0000313" key="6">
    <source>
        <dbReference type="EMBL" id="AOZ96432.1"/>
    </source>
</evidence>
<dbReference type="OrthoDB" id="9778499at2"/>
<evidence type="ECO:0000256" key="4">
    <source>
        <dbReference type="ARBA" id="ARBA00023136"/>
    </source>
</evidence>
<name>A0A1D9P1Q5_9FIRM</name>